<reference evidence="1" key="2">
    <citation type="submission" date="2023-05" db="EMBL/GenBank/DDBJ databases">
        <authorList>
            <person name="Fouks B."/>
        </authorList>
    </citation>
    <scope>NUCLEOTIDE SEQUENCE</scope>
    <source>
        <strain evidence="1">Stay&amp;Tobe</strain>
        <tissue evidence="1">Testes</tissue>
    </source>
</reference>
<protein>
    <submittedName>
        <fullName evidence="1">Uncharacterized protein</fullName>
    </submittedName>
</protein>
<accession>A0AAD8E2I1</accession>
<sequence length="69" mass="7766">CTSCERSLNYATKMARMLQSSTLKFTGTCVACMGMINVRGIEAAILNDRRVQLRALSQKFNISYVSARW</sequence>
<evidence type="ECO:0000313" key="1">
    <source>
        <dbReference type="EMBL" id="KAJ9574092.1"/>
    </source>
</evidence>
<dbReference type="AlphaFoldDB" id="A0AAD8E2I1"/>
<dbReference type="EMBL" id="JASPKZ010010655">
    <property type="protein sequence ID" value="KAJ9574092.1"/>
    <property type="molecule type" value="Genomic_DNA"/>
</dbReference>
<reference evidence="1" key="1">
    <citation type="journal article" date="2023" name="IScience">
        <title>Live-bearing cockroach genome reveals convergent evolutionary mechanisms linked to viviparity in insects and beyond.</title>
        <authorList>
            <person name="Fouks B."/>
            <person name="Harrison M.C."/>
            <person name="Mikhailova A.A."/>
            <person name="Marchal E."/>
            <person name="English S."/>
            <person name="Carruthers M."/>
            <person name="Jennings E.C."/>
            <person name="Chiamaka E.L."/>
            <person name="Frigard R.A."/>
            <person name="Pippel M."/>
            <person name="Attardo G.M."/>
            <person name="Benoit J.B."/>
            <person name="Bornberg-Bauer E."/>
            <person name="Tobe S.S."/>
        </authorList>
    </citation>
    <scope>NUCLEOTIDE SEQUENCE</scope>
    <source>
        <strain evidence="1">Stay&amp;Tobe</strain>
    </source>
</reference>
<comment type="caution">
    <text evidence="1">The sequence shown here is derived from an EMBL/GenBank/DDBJ whole genome shotgun (WGS) entry which is preliminary data.</text>
</comment>
<dbReference type="Proteomes" id="UP001233999">
    <property type="component" value="Unassembled WGS sequence"/>
</dbReference>
<feature type="non-terminal residue" evidence="1">
    <location>
        <position position="69"/>
    </location>
</feature>
<feature type="non-terminal residue" evidence="1">
    <location>
        <position position="1"/>
    </location>
</feature>
<keyword evidence="2" id="KW-1185">Reference proteome</keyword>
<proteinExistence type="predicted"/>
<evidence type="ECO:0000313" key="2">
    <source>
        <dbReference type="Proteomes" id="UP001233999"/>
    </source>
</evidence>
<organism evidence="1 2">
    <name type="scientific">Diploptera punctata</name>
    <name type="common">Pacific beetle cockroach</name>
    <dbReference type="NCBI Taxonomy" id="6984"/>
    <lineage>
        <taxon>Eukaryota</taxon>
        <taxon>Metazoa</taxon>
        <taxon>Ecdysozoa</taxon>
        <taxon>Arthropoda</taxon>
        <taxon>Hexapoda</taxon>
        <taxon>Insecta</taxon>
        <taxon>Pterygota</taxon>
        <taxon>Neoptera</taxon>
        <taxon>Polyneoptera</taxon>
        <taxon>Dictyoptera</taxon>
        <taxon>Blattodea</taxon>
        <taxon>Blaberoidea</taxon>
        <taxon>Blaberidae</taxon>
        <taxon>Diplopterinae</taxon>
        <taxon>Diploptera</taxon>
    </lineage>
</organism>
<gene>
    <name evidence="1" type="ORF">L9F63_008506</name>
</gene>
<name>A0AAD8E2I1_DIPPU</name>